<dbReference type="Proteomes" id="UP001500280">
    <property type="component" value="Unassembled WGS sequence"/>
</dbReference>
<feature type="transmembrane region" description="Helical" evidence="1">
    <location>
        <begin position="91"/>
        <end position="124"/>
    </location>
</feature>
<feature type="transmembrane region" description="Helical" evidence="1">
    <location>
        <begin position="39"/>
        <end position="56"/>
    </location>
</feature>
<keyword evidence="1" id="KW-1133">Transmembrane helix</keyword>
<feature type="transmembrane region" description="Helical" evidence="1">
    <location>
        <begin position="166"/>
        <end position="188"/>
    </location>
</feature>
<evidence type="ECO:0000256" key="1">
    <source>
        <dbReference type="SAM" id="Phobius"/>
    </source>
</evidence>
<feature type="transmembrane region" description="Helical" evidence="1">
    <location>
        <begin position="62"/>
        <end position="79"/>
    </location>
</feature>
<proteinExistence type="predicted"/>
<accession>A0ABP4UAI4</accession>
<keyword evidence="3" id="KW-1185">Reference proteome</keyword>
<feature type="transmembrane region" description="Helical" evidence="1">
    <location>
        <begin position="219"/>
        <end position="236"/>
    </location>
</feature>
<keyword evidence="1" id="KW-0472">Membrane</keyword>
<evidence type="ECO:0000313" key="3">
    <source>
        <dbReference type="Proteomes" id="UP001500280"/>
    </source>
</evidence>
<feature type="transmembrane region" description="Helical" evidence="1">
    <location>
        <begin position="6"/>
        <end position="27"/>
    </location>
</feature>
<sequence length="287" mass="30970">MRYLWSIPAAAVAWFVGGFSAVYLKGLPSGTTIFVPPRLDLLLLGGFAGGVLAGLLVARVRAALPLVLIVAAGAWWLTGNPWQERDLLISLLVASAVGGVLGALGTRSSVVAAFALALPLAWYALRPAGQLTDFRWLWQLNGLLVGVGLALLLYVACWLRGWRSAYFWVPLTAWYLASFGVVAAVQAVDRAPTGQAFNPTVDAAMDAFFNSLGPILREYGAWLVVAVLLAIPMVALKLRALPPVPPPPDPYADRTNDAVLGDDLDWIDRDEPRRRLFSRRNTPESAV</sequence>
<organism evidence="2 3">
    <name type="scientific">Kribbella yunnanensis</name>
    <dbReference type="NCBI Taxonomy" id="190194"/>
    <lineage>
        <taxon>Bacteria</taxon>
        <taxon>Bacillati</taxon>
        <taxon>Actinomycetota</taxon>
        <taxon>Actinomycetes</taxon>
        <taxon>Propionibacteriales</taxon>
        <taxon>Kribbellaceae</taxon>
        <taxon>Kribbella</taxon>
    </lineage>
</organism>
<protein>
    <recommendedName>
        <fullName evidence="4">MFS transporter</fullName>
    </recommendedName>
</protein>
<dbReference type="EMBL" id="BAAANF010000018">
    <property type="protein sequence ID" value="GAA1701781.1"/>
    <property type="molecule type" value="Genomic_DNA"/>
</dbReference>
<comment type="caution">
    <text evidence="2">The sequence shown here is derived from an EMBL/GenBank/DDBJ whole genome shotgun (WGS) entry which is preliminary data.</text>
</comment>
<gene>
    <name evidence="2" type="ORF">GCM10009745_56170</name>
</gene>
<evidence type="ECO:0008006" key="4">
    <source>
        <dbReference type="Google" id="ProtNLM"/>
    </source>
</evidence>
<evidence type="ECO:0000313" key="2">
    <source>
        <dbReference type="EMBL" id="GAA1701781.1"/>
    </source>
</evidence>
<dbReference type="RefSeq" id="WP_344158378.1">
    <property type="nucleotide sequence ID" value="NZ_BAAANF010000018.1"/>
</dbReference>
<name>A0ABP4UAI4_9ACTN</name>
<reference evidence="3" key="1">
    <citation type="journal article" date="2019" name="Int. J. Syst. Evol. Microbiol.">
        <title>The Global Catalogue of Microorganisms (GCM) 10K type strain sequencing project: providing services to taxonomists for standard genome sequencing and annotation.</title>
        <authorList>
            <consortium name="The Broad Institute Genomics Platform"/>
            <consortium name="The Broad Institute Genome Sequencing Center for Infectious Disease"/>
            <person name="Wu L."/>
            <person name="Ma J."/>
        </authorList>
    </citation>
    <scope>NUCLEOTIDE SEQUENCE [LARGE SCALE GENOMIC DNA]</scope>
    <source>
        <strain evidence="3">JCM 14307</strain>
    </source>
</reference>
<keyword evidence="1" id="KW-0812">Transmembrane</keyword>
<feature type="transmembrane region" description="Helical" evidence="1">
    <location>
        <begin position="136"/>
        <end position="159"/>
    </location>
</feature>